<dbReference type="GO" id="GO:0000049">
    <property type="term" value="F:tRNA binding"/>
    <property type="evidence" value="ECO:0007669"/>
    <property type="project" value="TreeGrafter"/>
</dbReference>
<dbReference type="EMBL" id="MN739480">
    <property type="protein sequence ID" value="QHT07211.1"/>
    <property type="molecule type" value="Genomic_DNA"/>
</dbReference>
<dbReference type="GO" id="GO:0106335">
    <property type="term" value="F:tRNA (5-carboxymethyluridine(34)-5-O)-methyltransferase activity"/>
    <property type="evidence" value="ECO:0007669"/>
    <property type="project" value="TreeGrafter"/>
</dbReference>
<organism evidence="4">
    <name type="scientific">viral metagenome</name>
    <dbReference type="NCBI Taxonomy" id="1070528"/>
    <lineage>
        <taxon>unclassified sequences</taxon>
        <taxon>metagenomes</taxon>
        <taxon>organismal metagenomes</taxon>
    </lineage>
</organism>
<dbReference type="InterPro" id="IPR029063">
    <property type="entry name" value="SAM-dependent_MTases_sf"/>
</dbReference>
<dbReference type="Gene3D" id="3.40.50.150">
    <property type="entry name" value="Vaccinia Virus protein VP39"/>
    <property type="match status" value="1"/>
</dbReference>
<dbReference type="CDD" id="cd02440">
    <property type="entry name" value="AdoMet_MTases"/>
    <property type="match status" value="1"/>
</dbReference>
<proteinExistence type="predicted"/>
<feature type="domain" description="Methyltransferase type 11" evidence="3">
    <location>
        <begin position="46"/>
        <end position="133"/>
    </location>
</feature>
<dbReference type="SUPFAM" id="SSF53335">
    <property type="entry name" value="S-adenosyl-L-methionine-dependent methyltransferases"/>
    <property type="match status" value="1"/>
</dbReference>
<evidence type="ECO:0000259" key="3">
    <source>
        <dbReference type="Pfam" id="PF08241"/>
    </source>
</evidence>
<evidence type="ECO:0000313" key="4">
    <source>
        <dbReference type="EMBL" id="QHT07211.1"/>
    </source>
</evidence>
<keyword evidence="1" id="KW-0489">Methyltransferase</keyword>
<protein>
    <recommendedName>
        <fullName evidence="3">Methyltransferase type 11 domain-containing protein</fullName>
    </recommendedName>
</protein>
<accession>A0A6C0CRW6</accession>
<dbReference type="GO" id="GO:0008757">
    <property type="term" value="F:S-adenosylmethionine-dependent methyltransferase activity"/>
    <property type="evidence" value="ECO:0007669"/>
    <property type="project" value="InterPro"/>
</dbReference>
<dbReference type="Pfam" id="PF08241">
    <property type="entry name" value="Methyltransf_11"/>
    <property type="match status" value="1"/>
</dbReference>
<dbReference type="GO" id="GO:0030488">
    <property type="term" value="P:tRNA methylation"/>
    <property type="evidence" value="ECO:0007669"/>
    <property type="project" value="TreeGrafter"/>
</dbReference>
<name>A0A6C0CRW6_9ZZZZ</name>
<sequence>MTEFEQQYVHQVYETIADPFDQTRFCYWNAVKNFLDGLPSYSVVFDNGCGNGKYLQYRKDLIFMGNDMCSGLLEIAKKKADVTRSNGLMLPYRPDTFDAIICVAVFHHLSDISRRHQFIQEMIRVLKPNGKILVTVWAFEQPDNKRFKKWNVQPNGDAMIPWCDKSQNILSQRYYHLFHKDELESYFKIPGIIIESCIYEYNNWCITLQKLK</sequence>
<dbReference type="PANTHER" id="PTHR13069">
    <property type="entry name" value="ALKYLATED DNA REPAIR PROTEIN ALKB HOMOLOG 8"/>
    <property type="match status" value="1"/>
</dbReference>
<evidence type="ECO:0000256" key="2">
    <source>
        <dbReference type="ARBA" id="ARBA00022679"/>
    </source>
</evidence>
<dbReference type="PANTHER" id="PTHR13069:SF21">
    <property type="entry name" value="ALKYLATED DNA REPAIR PROTEIN ALKB HOMOLOG 8"/>
    <property type="match status" value="1"/>
</dbReference>
<dbReference type="GO" id="GO:0005737">
    <property type="term" value="C:cytoplasm"/>
    <property type="evidence" value="ECO:0007669"/>
    <property type="project" value="TreeGrafter"/>
</dbReference>
<evidence type="ECO:0000256" key="1">
    <source>
        <dbReference type="ARBA" id="ARBA00022603"/>
    </source>
</evidence>
<reference evidence="4" key="1">
    <citation type="journal article" date="2020" name="Nature">
        <title>Giant virus diversity and host interactions through global metagenomics.</title>
        <authorList>
            <person name="Schulz F."/>
            <person name="Roux S."/>
            <person name="Paez-Espino D."/>
            <person name="Jungbluth S."/>
            <person name="Walsh D.A."/>
            <person name="Denef V.J."/>
            <person name="McMahon K.D."/>
            <person name="Konstantinidis K.T."/>
            <person name="Eloe-Fadrosh E.A."/>
            <person name="Kyrpides N.C."/>
            <person name="Woyke T."/>
        </authorList>
    </citation>
    <scope>NUCLEOTIDE SEQUENCE</scope>
    <source>
        <strain evidence="4">GVMAG-M-3300021962-46</strain>
    </source>
</reference>
<dbReference type="AlphaFoldDB" id="A0A6C0CRW6"/>
<dbReference type="GO" id="GO:0005634">
    <property type="term" value="C:nucleus"/>
    <property type="evidence" value="ECO:0007669"/>
    <property type="project" value="TreeGrafter"/>
</dbReference>
<dbReference type="InterPro" id="IPR051422">
    <property type="entry name" value="AlkB_tRNA_MeTrf/Diox"/>
</dbReference>
<keyword evidence="2" id="KW-0808">Transferase</keyword>
<dbReference type="InterPro" id="IPR013216">
    <property type="entry name" value="Methyltransf_11"/>
</dbReference>
<dbReference type="GO" id="GO:0002098">
    <property type="term" value="P:tRNA wobble uridine modification"/>
    <property type="evidence" value="ECO:0007669"/>
    <property type="project" value="TreeGrafter"/>
</dbReference>